<accession>A0A917PKB2</accession>
<comment type="caution">
    <text evidence="2">The sequence shown here is derived from an EMBL/GenBank/DDBJ whole genome shotgun (WGS) entry which is preliminary data.</text>
</comment>
<dbReference type="EMBL" id="BMNQ01000001">
    <property type="protein sequence ID" value="GGJ81669.1"/>
    <property type="molecule type" value="Genomic_DNA"/>
</dbReference>
<reference evidence="2" key="1">
    <citation type="journal article" date="2014" name="Int. J. Syst. Evol. Microbiol.">
        <title>Complete genome sequence of Corynebacterium casei LMG S-19264T (=DSM 44701T), isolated from a smear-ripened cheese.</title>
        <authorList>
            <consortium name="US DOE Joint Genome Institute (JGI-PGF)"/>
            <person name="Walter F."/>
            <person name="Albersmeier A."/>
            <person name="Kalinowski J."/>
            <person name="Ruckert C."/>
        </authorList>
    </citation>
    <scope>NUCLEOTIDE SEQUENCE</scope>
    <source>
        <strain evidence="2">JCM 12580</strain>
    </source>
</reference>
<name>A0A917PKB2_9BACI</name>
<evidence type="ECO:0000256" key="1">
    <source>
        <dbReference type="SAM" id="Phobius"/>
    </source>
</evidence>
<keyword evidence="1" id="KW-0472">Membrane</keyword>
<evidence type="ECO:0000313" key="2">
    <source>
        <dbReference type="EMBL" id="GGJ81669.1"/>
    </source>
</evidence>
<sequence>MEPWLFFPAAIINLAVAIINLMAVLLNYRKKKKSNSLGKKEKL</sequence>
<organism evidence="2 3">
    <name type="scientific">Lentibacillus kapialis</name>
    <dbReference type="NCBI Taxonomy" id="340214"/>
    <lineage>
        <taxon>Bacteria</taxon>
        <taxon>Bacillati</taxon>
        <taxon>Bacillota</taxon>
        <taxon>Bacilli</taxon>
        <taxon>Bacillales</taxon>
        <taxon>Bacillaceae</taxon>
        <taxon>Lentibacillus</taxon>
    </lineage>
</organism>
<dbReference type="Proteomes" id="UP000658382">
    <property type="component" value="Unassembled WGS sequence"/>
</dbReference>
<keyword evidence="1" id="KW-1133">Transmembrane helix</keyword>
<evidence type="ECO:0000313" key="3">
    <source>
        <dbReference type="Proteomes" id="UP000658382"/>
    </source>
</evidence>
<dbReference type="RefSeq" id="WP_268238632.1">
    <property type="nucleotide sequence ID" value="NZ_BMNQ01000001.1"/>
</dbReference>
<dbReference type="AlphaFoldDB" id="A0A917PKB2"/>
<reference evidence="2" key="2">
    <citation type="submission" date="2020-09" db="EMBL/GenBank/DDBJ databases">
        <authorList>
            <person name="Sun Q."/>
            <person name="Ohkuma M."/>
        </authorList>
    </citation>
    <scope>NUCLEOTIDE SEQUENCE</scope>
    <source>
        <strain evidence="2">JCM 12580</strain>
    </source>
</reference>
<feature type="transmembrane region" description="Helical" evidence="1">
    <location>
        <begin position="6"/>
        <end position="28"/>
    </location>
</feature>
<gene>
    <name evidence="2" type="ORF">GCM10007063_00100</name>
</gene>
<keyword evidence="3" id="KW-1185">Reference proteome</keyword>
<keyword evidence="1" id="KW-0812">Transmembrane</keyword>
<proteinExistence type="predicted"/>
<protein>
    <submittedName>
        <fullName evidence="2">Uncharacterized protein</fullName>
    </submittedName>
</protein>